<protein>
    <submittedName>
        <fullName evidence="2">Uncharacterized protein</fullName>
    </submittedName>
</protein>
<evidence type="ECO:0000256" key="1">
    <source>
        <dbReference type="SAM" id="Phobius"/>
    </source>
</evidence>
<dbReference type="RefSeq" id="WP_089882638.1">
    <property type="nucleotide sequence ID" value="NZ_FNPF01000006.1"/>
</dbReference>
<dbReference type="EMBL" id="FNPF01000006">
    <property type="protein sequence ID" value="SDY34976.1"/>
    <property type="molecule type" value="Genomic_DNA"/>
</dbReference>
<feature type="transmembrane region" description="Helical" evidence="1">
    <location>
        <begin position="12"/>
        <end position="31"/>
    </location>
</feature>
<evidence type="ECO:0000313" key="2">
    <source>
        <dbReference type="EMBL" id="SDY34976.1"/>
    </source>
</evidence>
<organism evidence="2 3">
    <name type="scientific">Citreimonas salinaria</name>
    <dbReference type="NCBI Taxonomy" id="321339"/>
    <lineage>
        <taxon>Bacteria</taxon>
        <taxon>Pseudomonadati</taxon>
        <taxon>Pseudomonadota</taxon>
        <taxon>Alphaproteobacteria</taxon>
        <taxon>Rhodobacterales</taxon>
        <taxon>Roseobacteraceae</taxon>
        <taxon>Citreimonas</taxon>
    </lineage>
</organism>
<reference evidence="2 3" key="1">
    <citation type="submission" date="2016-10" db="EMBL/GenBank/DDBJ databases">
        <authorList>
            <person name="de Groot N.N."/>
        </authorList>
    </citation>
    <scope>NUCLEOTIDE SEQUENCE [LARGE SCALE GENOMIC DNA]</scope>
    <source>
        <strain evidence="2 3">DSM 26880</strain>
    </source>
</reference>
<dbReference type="PROSITE" id="PS51257">
    <property type="entry name" value="PROKAR_LIPOPROTEIN"/>
    <property type="match status" value="1"/>
</dbReference>
<gene>
    <name evidence="2" type="ORF">SAMN05444340_10657</name>
</gene>
<dbReference type="Proteomes" id="UP000199286">
    <property type="component" value="Unassembled WGS sequence"/>
</dbReference>
<dbReference type="OrthoDB" id="7873321at2"/>
<name>A0A1H3J4W6_9RHOB</name>
<keyword evidence="1" id="KW-1133">Transmembrane helix</keyword>
<sequence>MIRMALHVARPVILWAIHFTAIYALISAACAPRALLEPDVARATAALVTLVTGVLMLVWLVIAGRVGGRLNPDEPSRTLAQAAWWTNVIMLIAIVANLWPIAVMGSCTG</sequence>
<feature type="transmembrane region" description="Helical" evidence="1">
    <location>
        <begin position="43"/>
        <end position="62"/>
    </location>
</feature>
<dbReference type="AlphaFoldDB" id="A0A1H3J4W6"/>
<keyword evidence="3" id="KW-1185">Reference proteome</keyword>
<dbReference type="STRING" id="321339.SAMN05444340_10657"/>
<proteinExistence type="predicted"/>
<keyword evidence="1" id="KW-0472">Membrane</keyword>
<feature type="transmembrane region" description="Helical" evidence="1">
    <location>
        <begin position="82"/>
        <end position="103"/>
    </location>
</feature>
<accession>A0A1H3J4W6</accession>
<keyword evidence="1" id="KW-0812">Transmembrane</keyword>
<evidence type="ECO:0000313" key="3">
    <source>
        <dbReference type="Proteomes" id="UP000199286"/>
    </source>
</evidence>